<organism evidence="2 3">
    <name type="scientific">Fulvimarina pelagi HTCC2506</name>
    <dbReference type="NCBI Taxonomy" id="314231"/>
    <lineage>
        <taxon>Bacteria</taxon>
        <taxon>Pseudomonadati</taxon>
        <taxon>Pseudomonadota</taxon>
        <taxon>Alphaproteobacteria</taxon>
        <taxon>Hyphomicrobiales</taxon>
        <taxon>Aurantimonadaceae</taxon>
        <taxon>Fulvimarina</taxon>
    </lineage>
</organism>
<gene>
    <name evidence="2" type="ORF">FP2506_05831</name>
</gene>
<name>Q0G7N0_9HYPH</name>
<dbReference type="Proteomes" id="UP000004310">
    <property type="component" value="Unassembled WGS sequence"/>
</dbReference>
<reference evidence="2 3" key="1">
    <citation type="journal article" date="2010" name="J. Bacteriol.">
        <title>Genome sequence of Fulvimarina pelagi HTCC2506T, a Mn(II)-oxidizing alphaproteobacterium possessing an aerobic anoxygenic photosynthetic gene cluster and Xanthorhodopsin.</title>
        <authorList>
            <person name="Kang I."/>
            <person name="Oh H.M."/>
            <person name="Lim S.I."/>
            <person name="Ferriera S."/>
            <person name="Giovannoni S.J."/>
            <person name="Cho J.C."/>
        </authorList>
    </citation>
    <scope>NUCLEOTIDE SEQUENCE [LARGE SCALE GENOMIC DNA]</scope>
    <source>
        <strain evidence="2 3">HTCC2506</strain>
    </source>
</reference>
<evidence type="ECO:0000256" key="1">
    <source>
        <dbReference type="SAM" id="MobiDB-lite"/>
    </source>
</evidence>
<proteinExistence type="predicted"/>
<sequence length="107" mass="10695">MSGAHRQRLAAFANDRKRACGGVPALVSSRGVGDVAFPSAPVEKGGEAPEAGPPGSFLIIGSPPALRAGFVALAAPFAGPGSAVKPGPSAVRTGRRVRRRTAGLPQT</sequence>
<comment type="caution">
    <text evidence="2">The sequence shown here is derived from an EMBL/GenBank/DDBJ whole genome shotgun (WGS) entry which is preliminary data.</text>
</comment>
<feature type="region of interest" description="Disordered" evidence="1">
    <location>
        <begin position="82"/>
        <end position="107"/>
    </location>
</feature>
<evidence type="ECO:0000313" key="3">
    <source>
        <dbReference type="Proteomes" id="UP000004310"/>
    </source>
</evidence>
<evidence type="ECO:0000313" key="2">
    <source>
        <dbReference type="EMBL" id="EAU42334.1"/>
    </source>
</evidence>
<dbReference type="HOGENOM" id="CLU_2206212_0_0_5"/>
<dbReference type="EMBL" id="AATP01000001">
    <property type="protein sequence ID" value="EAU42334.1"/>
    <property type="molecule type" value="Genomic_DNA"/>
</dbReference>
<dbReference type="AlphaFoldDB" id="Q0G7N0"/>
<keyword evidence="3" id="KW-1185">Reference proteome</keyword>
<accession>Q0G7N0</accession>
<protein>
    <submittedName>
        <fullName evidence="2">Uncharacterized protein</fullName>
    </submittedName>
</protein>